<dbReference type="GO" id="GO:0005760">
    <property type="term" value="C:gamma DNA polymerase complex"/>
    <property type="evidence" value="ECO:0007669"/>
    <property type="project" value="UniProtKB-UniRule"/>
</dbReference>
<comment type="catalytic activity">
    <reaction evidence="16">
        <text>a 5'-end 2'-deoxyribose-2'-deoxyribonucleotide-DNA = (2E,4S)-4-hydroxypenten-2-al-5-phosphate + a 5'-end 5'-phospho-2'-deoxyribonucleoside-DNA + H(+)</text>
        <dbReference type="Rhea" id="RHEA:76255"/>
        <dbReference type="Rhea" id="RHEA-COMP:13180"/>
        <dbReference type="Rhea" id="RHEA-COMP:18657"/>
        <dbReference type="ChEBI" id="CHEBI:15378"/>
        <dbReference type="ChEBI" id="CHEBI:136412"/>
        <dbReference type="ChEBI" id="CHEBI:195194"/>
        <dbReference type="ChEBI" id="CHEBI:195195"/>
    </reaction>
    <physiologicalReaction direction="left-to-right" evidence="16">
        <dbReference type="Rhea" id="RHEA:76256"/>
    </physiologicalReaction>
</comment>
<dbReference type="SUPFAM" id="SSF53098">
    <property type="entry name" value="Ribonuclease H-like"/>
    <property type="match status" value="1"/>
</dbReference>
<keyword evidence="7 18" id="KW-0548">Nucleotidyltransferase</keyword>
<dbReference type="InterPro" id="IPR019760">
    <property type="entry name" value="DNA-dir_DNA_pol_A_CS"/>
</dbReference>
<dbReference type="Proteomes" id="UP000233220">
    <property type="component" value="Unplaced"/>
</dbReference>
<dbReference type="PROSITE" id="PS00447">
    <property type="entry name" value="DNA_POLYMERASE_A"/>
    <property type="match status" value="1"/>
</dbReference>
<evidence type="ECO:0000256" key="12">
    <source>
        <dbReference type="ARBA" id="ARBA00023128"/>
    </source>
</evidence>
<dbReference type="Gene3D" id="3.30.70.370">
    <property type="match status" value="1"/>
</dbReference>
<evidence type="ECO:0000256" key="10">
    <source>
        <dbReference type="ARBA" id="ARBA00022932"/>
    </source>
</evidence>
<keyword evidence="13" id="KW-1135">Mitochondrion nucleoid</keyword>
<dbReference type="SMART" id="SM00482">
    <property type="entry name" value="POLAc"/>
    <property type="match status" value="1"/>
</dbReference>
<dbReference type="Gene3D" id="1.10.150.20">
    <property type="entry name" value="5' to 3' exonuclease, C-terminal subdomain"/>
    <property type="match status" value="1"/>
</dbReference>
<feature type="region of interest" description="Disordered" evidence="20">
    <location>
        <begin position="759"/>
        <end position="780"/>
    </location>
</feature>
<keyword evidence="9" id="KW-0460">Magnesium</keyword>
<proteinExistence type="inferred from homology"/>
<dbReference type="Pfam" id="PF18136">
    <property type="entry name" value="DNApol_Exo"/>
    <property type="match status" value="1"/>
</dbReference>
<dbReference type="InterPro" id="IPR012337">
    <property type="entry name" value="RNaseH-like_sf"/>
</dbReference>
<evidence type="ECO:0000256" key="11">
    <source>
        <dbReference type="ARBA" id="ARBA00023125"/>
    </source>
</evidence>
<dbReference type="GO" id="GO:0003677">
    <property type="term" value="F:DNA binding"/>
    <property type="evidence" value="ECO:0007669"/>
    <property type="project" value="UniProtKB-UniRule"/>
</dbReference>
<dbReference type="GO" id="GO:0003682">
    <property type="term" value="F:chromatin binding"/>
    <property type="evidence" value="ECO:0007669"/>
    <property type="project" value="Ensembl"/>
</dbReference>
<feature type="domain" description="DNA-directed DNA polymerase family A palm" evidence="21">
    <location>
        <begin position="914"/>
        <end position="1188"/>
    </location>
</feature>
<accession>A0A2K6UVD3</accession>
<feature type="region of interest" description="Disordered" evidence="20">
    <location>
        <begin position="544"/>
        <end position="581"/>
    </location>
</feature>
<evidence type="ECO:0000256" key="3">
    <source>
        <dbReference type="ARBA" id="ARBA00007705"/>
    </source>
</evidence>
<name>A0A2K6UVD3_SAIBB</name>
<keyword evidence="23" id="KW-1185">Reference proteome</keyword>
<evidence type="ECO:0000256" key="14">
    <source>
        <dbReference type="ARBA" id="ARBA00047303"/>
    </source>
</evidence>
<comment type="catalytic activity">
    <reaction evidence="14">
        <text>DNA(n) + a 2'-deoxyribonucleoside 5'-triphosphate = DNA(n+1) + diphosphate</text>
        <dbReference type="Rhea" id="RHEA:22508"/>
        <dbReference type="Rhea" id="RHEA-COMP:17339"/>
        <dbReference type="Rhea" id="RHEA-COMP:17340"/>
        <dbReference type="ChEBI" id="CHEBI:33019"/>
        <dbReference type="ChEBI" id="CHEBI:61560"/>
        <dbReference type="ChEBI" id="CHEBI:173112"/>
        <dbReference type="EC" id="2.7.7.7"/>
    </reaction>
    <physiologicalReaction direction="left-to-right" evidence="14">
        <dbReference type="Rhea" id="RHEA:22509"/>
    </physiologicalReaction>
</comment>
<gene>
    <name evidence="22" type="primary">POLG</name>
</gene>
<dbReference type="GO" id="GO:0008310">
    <property type="term" value="F:single-stranded DNA 3'-5' DNA exonuclease activity"/>
    <property type="evidence" value="ECO:0007669"/>
    <property type="project" value="Ensembl"/>
</dbReference>
<evidence type="ECO:0000256" key="8">
    <source>
        <dbReference type="ARBA" id="ARBA00022705"/>
    </source>
</evidence>
<dbReference type="InterPro" id="IPR001098">
    <property type="entry name" value="DNA-dir_DNA_pol_A_palm_dom"/>
</dbReference>
<evidence type="ECO:0000313" key="23">
    <source>
        <dbReference type="Proteomes" id="UP000233220"/>
    </source>
</evidence>
<keyword evidence="10 18" id="KW-0239">DNA-directed DNA polymerase</keyword>
<keyword evidence="8 18" id="KW-0235">DNA replication</keyword>
<dbReference type="GeneTree" id="ENSGT00390000000453"/>
<reference evidence="22" key="1">
    <citation type="submission" date="2025-08" db="UniProtKB">
        <authorList>
            <consortium name="Ensembl"/>
        </authorList>
    </citation>
    <scope>IDENTIFICATION</scope>
</reference>
<evidence type="ECO:0000256" key="6">
    <source>
        <dbReference type="ARBA" id="ARBA00022679"/>
    </source>
</evidence>
<dbReference type="GO" id="GO:0002020">
    <property type="term" value="F:protease binding"/>
    <property type="evidence" value="ECO:0007669"/>
    <property type="project" value="Ensembl"/>
</dbReference>
<keyword evidence="12 18" id="KW-0496">Mitochondrion</keyword>
<evidence type="ECO:0000256" key="4">
    <source>
        <dbReference type="ARBA" id="ARBA00012417"/>
    </source>
</evidence>
<dbReference type="GO" id="GO:0051575">
    <property type="term" value="F:5'-deoxyribose-5-phosphate lyase activity"/>
    <property type="evidence" value="ECO:0007669"/>
    <property type="project" value="Ensembl"/>
</dbReference>
<evidence type="ECO:0000256" key="9">
    <source>
        <dbReference type="ARBA" id="ARBA00022842"/>
    </source>
</evidence>
<protein>
    <recommendedName>
        <fullName evidence="5 18">DNA polymerase subunit gamma-1</fullName>
        <ecNumber evidence="4 18">2.7.7.7</ecNumber>
    </recommendedName>
</protein>
<keyword evidence="11 18" id="KW-0238">DNA-binding</keyword>
<dbReference type="SUPFAM" id="SSF56672">
    <property type="entry name" value="DNA/RNA polymerases"/>
    <property type="match status" value="1"/>
</dbReference>
<dbReference type="PIRSF" id="PIRSF000797">
    <property type="entry name" value="DNA_pol_mt"/>
    <property type="match status" value="1"/>
</dbReference>
<dbReference type="GO" id="GO:0006264">
    <property type="term" value="P:mitochondrial DNA replication"/>
    <property type="evidence" value="ECO:0007669"/>
    <property type="project" value="Ensembl"/>
</dbReference>
<dbReference type="FunFam" id="3.30.420.390:FF:000001">
    <property type="entry name" value="DNA polymerase gamma, catalytic subunit"/>
    <property type="match status" value="1"/>
</dbReference>
<evidence type="ECO:0000256" key="19">
    <source>
        <dbReference type="SAM" id="Coils"/>
    </source>
</evidence>
<dbReference type="Gene3D" id="3.30.420.390">
    <property type="match status" value="2"/>
</dbReference>
<evidence type="ECO:0000256" key="2">
    <source>
        <dbReference type="ARBA" id="ARBA00004436"/>
    </source>
</evidence>
<dbReference type="GO" id="GO:0045004">
    <property type="term" value="P:DNA replication proofreading"/>
    <property type="evidence" value="ECO:0007669"/>
    <property type="project" value="Ensembl"/>
</dbReference>
<dbReference type="CDD" id="cd08641">
    <property type="entry name" value="DNA_pol_gammaA"/>
    <property type="match status" value="1"/>
</dbReference>
<dbReference type="InterPro" id="IPR047580">
    <property type="entry name" value="POLG_palm_dom"/>
</dbReference>
<feature type="compositionally biased region" description="Acidic residues" evidence="20">
    <location>
        <begin position="568"/>
        <end position="581"/>
    </location>
</feature>
<organism evidence="22 23">
    <name type="scientific">Saimiri boliviensis boliviensis</name>
    <name type="common">Bolivian squirrel monkey</name>
    <dbReference type="NCBI Taxonomy" id="39432"/>
    <lineage>
        <taxon>Eukaryota</taxon>
        <taxon>Metazoa</taxon>
        <taxon>Chordata</taxon>
        <taxon>Craniata</taxon>
        <taxon>Vertebrata</taxon>
        <taxon>Euteleostomi</taxon>
        <taxon>Mammalia</taxon>
        <taxon>Eutheria</taxon>
        <taxon>Euarchontoglires</taxon>
        <taxon>Primates</taxon>
        <taxon>Haplorrhini</taxon>
        <taxon>Platyrrhini</taxon>
        <taxon>Cebidae</taxon>
        <taxon>Saimiriinae</taxon>
        <taxon>Saimiri</taxon>
    </lineage>
</organism>
<keyword evidence="19" id="KW-0175">Coiled coil</keyword>
<evidence type="ECO:0000256" key="15">
    <source>
        <dbReference type="ARBA" id="ARBA00051080"/>
    </source>
</evidence>
<evidence type="ECO:0000259" key="21">
    <source>
        <dbReference type="SMART" id="SM00482"/>
    </source>
</evidence>
<evidence type="ECO:0000256" key="13">
    <source>
        <dbReference type="ARBA" id="ARBA00023271"/>
    </source>
</evidence>
<comment type="cofactor">
    <cofactor evidence="1">
        <name>Mg(2+)</name>
        <dbReference type="ChEBI" id="CHEBI:18420"/>
    </cofactor>
</comment>
<feature type="coiled-coil region" evidence="19">
    <location>
        <begin position="481"/>
        <end position="508"/>
    </location>
</feature>
<dbReference type="EC" id="2.7.7.7" evidence="4 18"/>
<dbReference type="InterPro" id="IPR041336">
    <property type="entry name" value="DNApol_Exo"/>
</dbReference>
<evidence type="ECO:0000256" key="18">
    <source>
        <dbReference type="PIRNR" id="PIRNR000797"/>
    </source>
</evidence>
<evidence type="ECO:0000256" key="16">
    <source>
        <dbReference type="ARBA" id="ARBA00052508"/>
    </source>
</evidence>
<evidence type="ECO:0000256" key="7">
    <source>
        <dbReference type="ARBA" id="ARBA00022695"/>
    </source>
</evidence>
<comment type="subcellular location">
    <subcellularLocation>
        <location evidence="2">Mitochondrion matrix</location>
        <location evidence="2">Mitochondrion nucleoid</location>
    </subcellularLocation>
</comment>
<evidence type="ECO:0000256" key="20">
    <source>
        <dbReference type="SAM" id="MobiDB-lite"/>
    </source>
</evidence>
<evidence type="ECO:0000256" key="17">
    <source>
        <dbReference type="ARBA" id="ARBA00064138"/>
    </source>
</evidence>
<dbReference type="FunFam" id="1.10.150.20:FF:000024">
    <property type="entry name" value="DNA polymerase gamma, catalytic subunit"/>
    <property type="match status" value="1"/>
</dbReference>
<dbReference type="InterPro" id="IPR002297">
    <property type="entry name" value="DNA-dir_DNA_pol_A_mt"/>
</dbReference>
<evidence type="ECO:0000313" key="22">
    <source>
        <dbReference type="Ensembl" id="ENSSBOP00000035797.1"/>
    </source>
</evidence>
<dbReference type="OMA" id="AMHITNL"/>
<dbReference type="GO" id="GO:0006287">
    <property type="term" value="P:base-excision repair, gap-filling"/>
    <property type="evidence" value="ECO:0007669"/>
    <property type="project" value="Ensembl"/>
</dbReference>
<dbReference type="Ensembl" id="ENSSBOT00000052729.1">
    <property type="protein sequence ID" value="ENSSBOP00000035797.1"/>
    <property type="gene ID" value="ENSSBOG00000034032.1"/>
</dbReference>
<comment type="similarity">
    <text evidence="3 18">Belongs to the DNA polymerase type-A family.</text>
</comment>
<dbReference type="PANTHER" id="PTHR10267">
    <property type="entry name" value="DNA POLYMERASE SUBUNIT GAMMA-1"/>
    <property type="match status" value="1"/>
</dbReference>
<dbReference type="PANTHER" id="PTHR10267:SF0">
    <property type="entry name" value="DNA POLYMERASE SUBUNIT GAMMA-1"/>
    <property type="match status" value="1"/>
</dbReference>
<dbReference type="STRING" id="39432.ENSSBOP00000035797"/>
<sequence length="1282" mass="144430">MENNALYPLSPLGFGVEGRHGRAHFTDWRAETGRVSLLVFQPVRAAKLEPKARCSDSQRGGPCTNHESPALEEGGRRRHRRARASSSSGALGLQLRRRVRPQRGASSEGGQLRHNPLHIQMLSRGLHEQIFGQGGEMPGEAAVRRSVEHLQKHGLWGQPAAPLPDVELRLPPLYGDNLDEHFRLLAQKQSLPYLEAANSLLQAQLPPQPPSWAWAEGWTRYGPEGEAVPVAIPEERALVFDVEVCLAEGTCPTLAVAISPSAWYSWCSRRLVEERYSWTSQLSPADLIPLEVPAGASGPTQRDWQEKLVVGHNVSFDRAHVREQYLIQGSRMRFLDTMSMHMAISGLSSFQRSLWIAAKQGKHKAQRLTKQNQKSQRKARGGPLISSWDWLNISSVNSLAEVHSLYVGGPRLEKEPRELFVKGSMKDIRENFQDLMQYCAQDVWATHEVFQQQLPLFLERCPHPVTLAGMLEMGVSYLPVNQNWERYLVEAQGTYEELQREMKKSLMDLANDACQLLSGERYKEDPWLWDLEWDLQEFKQKKARKVKKEPATVSKLPIEGPGAPGDPMDQEDLGPPSEEEEFQQDVAARACLQKLEGTTELLPKRPQHLPGHPGWYRKLCPRLDDPAWTPGPSLLSLQMRVTPKLMALTWDGFPLHYSERHGWGYLVPGRRDNLAKLLAGPTPESAGVVCPYRAIESLYRKHCLEQGKQQLTPQEAGLAEEFLFTDNSAMWQTLEELDYLEVEAEAKMENLRAAVPDQPLALTAPGGPKDSQPTYHHGNGPYNDVDVPGCWFFKLPHKDGNNYNVGSPFAKDFLPKMEDGTLQAGPGGASGPRALEINKMISFWRNAHKRISSQMVVWLPRSALPRAVIRHPDYDEEGLYGAILPQVVTAGTITRRAVEPTWLTASNARPDRVGSELKAMVQAPPGYAFVGADVDSQELWIAAVLGDAHFAGMHGCTAFGWMTLQGRKSRGTDLHSKTATTVGISREHAKVFNYGRIYGAGQPFAERLLMQFNHRLTRQEAAEKAQQMYAVTKGLRRYRLSEEGEWLVRELHLPVDRTEGGWISLQDLRKVQRETSRKSHWKKWELVAERAWMGGTESEMFNKLESIATSDIPRTPVLGCRISRALEPSAVQGEFMTSRVNWVVQSSAVDYLHLMLVAMKWLFEEFAIDGRFCISIHDEVRYLVREEDRYRAALALQITNLLTRCMFAYKLGLNDLPQSVAFFSAVDIDRCLRKEVTMDCKTPSNPTGMERRYGIPQGEALDIYQIIELTKGSLEKRSQPGP</sequence>
<comment type="function">
    <text evidence="18">Catalytic subunit of DNA polymerase gamma solely responsible for replication of mitochondrial DNA (mtDNA). Replicates both heavy and light strands of the circular mtDNA genome using a single-stranded DNA template, RNA primers and the four deoxyribonucleoside triphosphates as substrates.</text>
</comment>
<dbReference type="InterPro" id="IPR043502">
    <property type="entry name" value="DNA/RNA_pol_sf"/>
</dbReference>
<keyword evidence="6 18" id="KW-0808">Transferase</keyword>
<feature type="compositionally biased region" description="Low complexity" evidence="20">
    <location>
        <begin position="84"/>
        <end position="94"/>
    </location>
</feature>
<reference evidence="22" key="2">
    <citation type="submission" date="2025-09" db="UniProtKB">
        <authorList>
            <consortium name="Ensembl"/>
        </authorList>
    </citation>
    <scope>IDENTIFICATION</scope>
</reference>
<evidence type="ECO:0000256" key="1">
    <source>
        <dbReference type="ARBA" id="ARBA00001946"/>
    </source>
</evidence>
<comment type="subunit">
    <text evidence="17">Heterotrimer composed of a catalytic subunit and a homodimer of accessory subunits (POLG:POLG2). Interacts with TTC3. Interacts with LIG3.</text>
</comment>
<dbReference type="FunFam" id="3.30.420.390:FF:000002">
    <property type="entry name" value="DNA polymerase gamma, catalytic subunit"/>
    <property type="match status" value="1"/>
</dbReference>
<dbReference type="Gene3D" id="1.20.5.3960">
    <property type="match status" value="1"/>
</dbReference>
<feature type="region of interest" description="Disordered" evidence="20">
    <location>
        <begin position="48"/>
        <end position="115"/>
    </location>
</feature>
<dbReference type="GO" id="GO:0000262">
    <property type="term" value="C:mitochondrial chromosome"/>
    <property type="evidence" value="ECO:0007669"/>
    <property type="project" value="Ensembl"/>
</dbReference>
<dbReference type="PRINTS" id="PR00867">
    <property type="entry name" value="DNAPOLG"/>
</dbReference>
<dbReference type="GO" id="GO:0003887">
    <property type="term" value="F:DNA-directed DNA polymerase activity"/>
    <property type="evidence" value="ECO:0007669"/>
    <property type="project" value="UniProtKB-UniRule"/>
</dbReference>
<comment type="catalytic activity">
    <reaction evidence="15">
        <text>a 3'-end 2'-deoxyribonucleotidyl-deoxyribonucleotide-DNA + H2O = a 3'-end 2'-deoxyribonucleotide-DNA + a 2'-deoxyribonucleoside 5'-phosphate + H(+)</text>
        <dbReference type="Rhea" id="RHEA:77911"/>
        <dbReference type="Rhea" id="RHEA-COMP:13863"/>
        <dbReference type="Rhea" id="RHEA-COMP:19009"/>
        <dbReference type="ChEBI" id="CHEBI:15377"/>
        <dbReference type="ChEBI" id="CHEBI:15378"/>
        <dbReference type="ChEBI" id="CHEBI:65317"/>
        <dbReference type="ChEBI" id="CHEBI:138148"/>
        <dbReference type="ChEBI" id="CHEBI:228185"/>
    </reaction>
    <physiologicalReaction direction="left-to-right" evidence="15">
        <dbReference type="Rhea" id="RHEA:77912"/>
    </physiologicalReaction>
</comment>
<evidence type="ECO:0000256" key="5">
    <source>
        <dbReference type="ARBA" id="ARBA00015350"/>
    </source>
</evidence>